<evidence type="ECO:0000313" key="3">
    <source>
        <dbReference type="Proteomes" id="UP000621386"/>
    </source>
</evidence>
<gene>
    <name evidence="2" type="ORF">JK361_31980</name>
</gene>
<accession>A0ABS1PAF3</accession>
<feature type="compositionally biased region" description="Polar residues" evidence="1">
    <location>
        <begin position="63"/>
        <end position="78"/>
    </location>
</feature>
<feature type="region of interest" description="Disordered" evidence="1">
    <location>
        <begin position="30"/>
        <end position="78"/>
    </location>
</feature>
<dbReference type="EMBL" id="JAERRH010000017">
    <property type="protein sequence ID" value="MBL1109155.1"/>
    <property type="molecule type" value="Genomic_DNA"/>
</dbReference>
<protein>
    <recommendedName>
        <fullName evidence="4">Transposase</fullName>
    </recommendedName>
</protein>
<organism evidence="2 3">
    <name type="scientific">Streptomyces musisoli</name>
    <dbReference type="NCBI Taxonomy" id="2802280"/>
    <lineage>
        <taxon>Bacteria</taxon>
        <taxon>Bacillati</taxon>
        <taxon>Actinomycetota</taxon>
        <taxon>Actinomycetes</taxon>
        <taxon>Kitasatosporales</taxon>
        <taxon>Streptomycetaceae</taxon>
        <taxon>Streptomyces</taxon>
    </lineage>
</organism>
<proteinExistence type="predicted"/>
<evidence type="ECO:0000256" key="1">
    <source>
        <dbReference type="SAM" id="MobiDB-lite"/>
    </source>
</evidence>
<evidence type="ECO:0000313" key="2">
    <source>
        <dbReference type="EMBL" id="MBL1109155.1"/>
    </source>
</evidence>
<evidence type="ECO:0008006" key="4">
    <source>
        <dbReference type="Google" id="ProtNLM"/>
    </source>
</evidence>
<keyword evidence="3" id="KW-1185">Reference proteome</keyword>
<comment type="caution">
    <text evidence="2">The sequence shown here is derived from an EMBL/GenBank/DDBJ whole genome shotgun (WGS) entry which is preliminary data.</text>
</comment>
<name>A0ABS1PAF3_9ACTN</name>
<reference evidence="2 3" key="1">
    <citation type="submission" date="2021-01" db="EMBL/GenBank/DDBJ databases">
        <title>WGS of actinomycetes isolated from Thailand.</title>
        <authorList>
            <person name="Thawai C."/>
        </authorList>
    </citation>
    <scope>NUCLEOTIDE SEQUENCE [LARGE SCALE GENOMIC DNA]</scope>
    <source>
        <strain evidence="2 3">CH5-8</strain>
    </source>
</reference>
<sequence length="78" mass="8352">MASRLSSGMSRISRCSVMSTVKTLRYAPNRDEGISSPLRIVNEGPLSRTRTRARPGAGGRSGFTSRHLGTSSLLRTGS</sequence>
<dbReference type="Proteomes" id="UP000621386">
    <property type="component" value="Unassembled WGS sequence"/>
</dbReference>